<comment type="caution">
    <text evidence="1">The sequence shown here is derived from an EMBL/GenBank/DDBJ whole genome shotgun (WGS) entry which is preliminary data.</text>
</comment>
<proteinExistence type="predicted"/>
<protein>
    <submittedName>
        <fullName evidence="1">Uncharacterized protein</fullName>
    </submittedName>
</protein>
<gene>
    <name evidence="1" type="ORF">HYC85_011817</name>
</gene>
<dbReference type="AlphaFoldDB" id="A0A7J7HD28"/>
<reference evidence="2" key="1">
    <citation type="journal article" date="2020" name="Nat. Commun.">
        <title>Genome assembly of wild tea tree DASZ reveals pedigree and selection history of tea varieties.</title>
        <authorList>
            <person name="Zhang W."/>
            <person name="Zhang Y."/>
            <person name="Qiu H."/>
            <person name="Guo Y."/>
            <person name="Wan H."/>
            <person name="Zhang X."/>
            <person name="Scossa F."/>
            <person name="Alseekh S."/>
            <person name="Zhang Q."/>
            <person name="Wang P."/>
            <person name="Xu L."/>
            <person name="Schmidt M.H."/>
            <person name="Jia X."/>
            <person name="Li D."/>
            <person name="Zhu A."/>
            <person name="Guo F."/>
            <person name="Chen W."/>
            <person name="Ni D."/>
            <person name="Usadel B."/>
            <person name="Fernie A.R."/>
            <person name="Wen W."/>
        </authorList>
    </citation>
    <scope>NUCLEOTIDE SEQUENCE [LARGE SCALE GENOMIC DNA]</scope>
    <source>
        <strain evidence="2">cv. G240</strain>
    </source>
</reference>
<organism evidence="1 2">
    <name type="scientific">Camellia sinensis</name>
    <name type="common">Tea plant</name>
    <name type="synonym">Thea sinensis</name>
    <dbReference type="NCBI Taxonomy" id="4442"/>
    <lineage>
        <taxon>Eukaryota</taxon>
        <taxon>Viridiplantae</taxon>
        <taxon>Streptophyta</taxon>
        <taxon>Embryophyta</taxon>
        <taxon>Tracheophyta</taxon>
        <taxon>Spermatophyta</taxon>
        <taxon>Magnoliopsida</taxon>
        <taxon>eudicotyledons</taxon>
        <taxon>Gunneridae</taxon>
        <taxon>Pentapetalae</taxon>
        <taxon>asterids</taxon>
        <taxon>Ericales</taxon>
        <taxon>Theaceae</taxon>
        <taxon>Camellia</taxon>
    </lineage>
</organism>
<accession>A0A7J7HD28</accession>
<sequence>MIGKPVVKKLSNKEPELLLNLIKAVLEKIKTQEAMEYESVNAEDARHHCEFYPFVHYSAKQNSARRDGRPAMYRWPISPQMVDDQFPMAGGLTSWSVTSHNPQGVVQKQL</sequence>
<keyword evidence="2" id="KW-1185">Reference proteome</keyword>
<dbReference type="Proteomes" id="UP000593564">
    <property type="component" value="Unassembled WGS sequence"/>
</dbReference>
<dbReference type="EMBL" id="JACBKZ010000005">
    <property type="protein sequence ID" value="KAF5949824.1"/>
    <property type="molecule type" value="Genomic_DNA"/>
</dbReference>
<name>A0A7J7HD28_CAMSI</name>
<reference evidence="1 2" key="2">
    <citation type="submission" date="2020-07" db="EMBL/GenBank/DDBJ databases">
        <title>Genome assembly of wild tea tree DASZ reveals pedigree and selection history of tea varieties.</title>
        <authorList>
            <person name="Zhang W."/>
        </authorList>
    </citation>
    <scope>NUCLEOTIDE SEQUENCE [LARGE SCALE GENOMIC DNA]</scope>
    <source>
        <strain evidence="2">cv. G240</strain>
        <tissue evidence="1">Leaf</tissue>
    </source>
</reference>
<evidence type="ECO:0000313" key="2">
    <source>
        <dbReference type="Proteomes" id="UP000593564"/>
    </source>
</evidence>
<evidence type="ECO:0000313" key="1">
    <source>
        <dbReference type="EMBL" id="KAF5949824.1"/>
    </source>
</evidence>